<evidence type="ECO:0000313" key="1">
    <source>
        <dbReference type="EMBL" id="NME87722.1"/>
    </source>
</evidence>
<dbReference type="Proteomes" id="UP000520291">
    <property type="component" value="Unassembled WGS sequence"/>
</dbReference>
<dbReference type="EMBL" id="JABAGL010000030">
    <property type="protein sequence ID" value="NME87722.1"/>
    <property type="molecule type" value="Genomic_DNA"/>
</dbReference>
<sequence length="64" mass="7868">MSSFISFYHLSRKCSDLFDTKGKLRHKNFKNLIYIKNTMLFKKILVPLKYKQIDNYNRFIINQY</sequence>
<dbReference type="EMBL" id="QSLA01000017">
    <property type="protein sequence ID" value="RHF05520.1"/>
    <property type="molecule type" value="Genomic_DNA"/>
</dbReference>
<dbReference type="AlphaFoldDB" id="A0A414M6S3"/>
<reference evidence="1 4" key="2">
    <citation type="submission" date="2020-04" db="EMBL/GenBank/DDBJ databases">
        <authorList>
            <person name="Hitch T.C.A."/>
            <person name="Wylensek D."/>
            <person name="Clavel T."/>
        </authorList>
    </citation>
    <scope>NUCLEOTIDE SEQUENCE [LARGE SCALE GENOMIC DNA]</scope>
    <source>
        <strain evidence="1 4">WCA3-601-WT-5E</strain>
    </source>
</reference>
<proteinExistence type="predicted"/>
<accession>A0A414M6S3</accession>
<reference evidence="2 3" key="1">
    <citation type="submission" date="2018-08" db="EMBL/GenBank/DDBJ databases">
        <title>A genome reference for cultivated species of the human gut microbiota.</title>
        <authorList>
            <person name="Zou Y."/>
            <person name="Xue W."/>
            <person name="Luo G."/>
        </authorList>
    </citation>
    <scope>NUCLEOTIDE SEQUENCE [LARGE SCALE GENOMIC DNA]</scope>
    <source>
        <strain evidence="2 3">AM26-26AC</strain>
    </source>
</reference>
<evidence type="ECO:0000313" key="3">
    <source>
        <dbReference type="Proteomes" id="UP000283538"/>
    </source>
</evidence>
<evidence type="ECO:0000313" key="4">
    <source>
        <dbReference type="Proteomes" id="UP000520291"/>
    </source>
</evidence>
<protein>
    <submittedName>
        <fullName evidence="2">Uncharacterized protein</fullName>
    </submittedName>
</protein>
<gene>
    <name evidence="2" type="ORF">DW701_13905</name>
    <name evidence="1" type="ORF">HF841_17175</name>
</gene>
<organism evidence="2 3">
    <name type="scientific">Bacteroides eggerthii</name>
    <dbReference type="NCBI Taxonomy" id="28111"/>
    <lineage>
        <taxon>Bacteria</taxon>
        <taxon>Pseudomonadati</taxon>
        <taxon>Bacteroidota</taxon>
        <taxon>Bacteroidia</taxon>
        <taxon>Bacteroidales</taxon>
        <taxon>Bacteroidaceae</taxon>
        <taxon>Bacteroides</taxon>
    </lineage>
</organism>
<comment type="caution">
    <text evidence="2">The sequence shown here is derived from an EMBL/GenBank/DDBJ whole genome shotgun (WGS) entry which is preliminary data.</text>
</comment>
<name>A0A414M6S3_9BACE</name>
<evidence type="ECO:0000313" key="2">
    <source>
        <dbReference type="EMBL" id="RHF05520.1"/>
    </source>
</evidence>
<dbReference type="Proteomes" id="UP000283538">
    <property type="component" value="Unassembled WGS sequence"/>
</dbReference>